<dbReference type="EMBL" id="CAJOAY010034999">
    <property type="protein sequence ID" value="CAF4448676.1"/>
    <property type="molecule type" value="Genomic_DNA"/>
</dbReference>
<comment type="caution">
    <text evidence="1">The sequence shown here is derived from an EMBL/GenBank/DDBJ whole genome shotgun (WGS) entry which is preliminary data.</text>
</comment>
<protein>
    <submittedName>
        <fullName evidence="1">Uncharacterized protein</fullName>
    </submittedName>
</protein>
<sequence length="33" mass="3925">FVVQNNKTHWVEILKINNTVIHTVIFKKLRYGA</sequence>
<accession>A0A820RWS2</accession>
<evidence type="ECO:0000313" key="2">
    <source>
        <dbReference type="Proteomes" id="UP000663881"/>
    </source>
</evidence>
<name>A0A820RWS2_9BILA</name>
<dbReference type="AlphaFoldDB" id="A0A820RWS2"/>
<reference evidence="1" key="1">
    <citation type="submission" date="2021-02" db="EMBL/GenBank/DDBJ databases">
        <authorList>
            <person name="Nowell W R."/>
        </authorList>
    </citation>
    <scope>NUCLEOTIDE SEQUENCE</scope>
</reference>
<proteinExistence type="predicted"/>
<gene>
    <name evidence="1" type="ORF">OKA104_LOCUS54039</name>
</gene>
<dbReference type="Proteomes" id="UP000663881">
    <property type="component" value="Unassembled WGS sequence"/>
</dbReference>
<evidence type="ECO:0000313" key="1">
    <source>
        <dbReference type="EMBL" id="CAF4448676.1"/>
    </source>
</evidence>
<feature type="non-terminal residue" evidence="1">
    <location>
        <position position="1"/>
    </location>
</feature>
<organism evidence="1 2">
    <name type="scientific">Adineta steineri</name>
    <dbReference type="NCBI Taxonomy" id="433720"/>
    <lineage>
        <taxon>Eukaryota</taxon>
        <taxon>Metazoa</taxon>
        <taxon>Spiralia</taxon>
        <taxon>Gnathifera</taxon>
        <taxon>Rotifera</taxon>
        <taxon>Eurotatoria</taxon>
        <taxon>Bdelloidea</taxon>
        <taxon>Adinetida</taxon>
        <taxon>Adinetidae</taxon>
        <taxon>Adineta</taxon>
    </lineage>
</organism>